<evidence type="ECO:0000313" key="5">
    <source>
        <dbReference type="Proteomes" id="UP000218366"/>
    </source>
</evidence>
<dbReference type="SUPFAM" id="SSF55961">
    <property type="entry name" value="Bet v1-like"/>
    <property type="match status" value="1"/>
</dbReference>
<comment type="similarity">
    <text evidence="1">Belongs to the ribosome association toxin RatA family.</text>
</comment>
<dbReference type="PANTHER" id="PTHR33824:SF7">
    <property type="entry name" value="POLYKETIDE CYCLASE_DEHYDRASE AND LIPID TRANSPORT SUPERFAMILY PROTEIN"/>
    <property type="match status" value="1"/>
</dbReference>
<dbReference type="CDD" id="cd07817">
    <property type="entry name" value="SRPBCC_8"/>
    <property type="match status" value="1"/>
</dbReference>
<reference evidence="4 5" key="1">
    <citation type="submission" date="2017-09" db="EMBL/GenBank/DDBJ databases">
        <title>Sphingomonas spermidinifaciens 9NM-10, whole genome shotgun sequence.</title>
        <authorList>
            <person name="Feng G."/>
            <person name="Zhu H."/>
        </authorList>
    </citation>
    <scope>NUCLEOTIDE SEQUENCE [LARGE SCALE GENOMIC DNA]</scope>
    <source>
        <strain evidence="4 5">9NM-10</strain>
    </source>
</reference>
<organism evidence="4 5">
    <name type="scientific">Sphingomonas spermidinifaciens</name>
    <dbReference type="NCBI Taxonomy" id="1141889"/>
    <lineage>
        <taxon>Bacteria</taxon>
        <taxon>Pseudomonadati</taxon>
        <taxon>Pseudomonadota</taxon>
        <taxon>Alphaproteobacteria</taxon>
        <taxon>Sphingomonadales</taxon>
        <taxon>Sphingomonadaceae</taxon>
        <taxon>Sphingomonas</taxon>
    </lineage>
</organism>
<dbReference type="Gene3D" id="3.30.530.20">
    <property type="match status" value="1"/>
</dbReference>
<dbReference type="EMBL" id="NWMW01000001">
    <property type="protein sequence ID" value="PCD03909.1"/>
    <property type="molecule type" value="Genomic_DNA"/>
</dbReference>
<dbReference type="Pfam" id="PF03364">
    <property type="entry name" value="Polyketide_cyc"/>
    <property type="match status" value="1"/>
</dbReference>
<dbReference type="RefSeq" id="WP_096342304.1">
    <property type="nucleotide sequence ID" value="NZ_NWMW01000001.1"/>
</dbReference>
<evidence type="ECO:0000259" key="3">
    <source>
        <dbReference type="Pfam" id="PF03364"/>
    </source>
</evidence>
<name>A0A2A4B807_9SPHN</name>
<dbReference type="Proteomes" id="UP000218366">
    <property type="component" value="Unassembled WGS sequence"/>
</dbReference>
<feature type="chain" id="PRO_5013399678" evidence="2">
    <location>
        <begin position="24"/>
        <end position="208"/>
    </location>
</feature>
<gene>
    <name evidence="4" type="ORF">COC42_06160</name>
</gene>
<dbReference type="OrthoDB" id="9797595at2"/>
<dbReference type="InterPro" id="IPR023393">
    <property type="entry name" value="START-like_dom_sf"/>
</dbReference>
<accession>A0A2A4B807</accession>
<sequence length="208" mass="22623">MKAPKPRTALAIGAAAIGLLALARSSARDAPAATGDAPGRTARRERFGRYRVVGKTVTVAKPSRAELFDFWRDFTNLPAFMENLNAVRPLSEGRWEWEIVAPGETSVTVVTEIASERAGELIAWRSVEGSRIDTEGRVAFRDAPGGRGTQVELVVAYVPPAGQAGVAIAKLLQREPAQQARRDLRRFKALMETGEIPTSDNRIETEKA</sequence>
<dbReference type="AlphaFoldDB" id="A0A2A4B807"/>
<keyword evidence="2" id="KW-0732">Signal</keyword>
<evidence type="ECO:0000256" key="2">
    <source>
        <dbReference type="SAM" id="SignalP"/>
    </source>
</evidence>
<comment type="caution">
    <text evidence="4">The sequence shown here is derived from an EMBL/GenBank/DDBJ whole genome shotgun (WGS) entry which is preliminary data.</text>
</comment>
<dbReference type="InterPro" id="IPR047137">
    <property type="entry name" value="ORF3"/>
</dbReference>
<feature type="signal peptide" evidence="2">
    <location>
        <begin position="1"/>
        <end position="23"/>
    </location>
</feature>
<evidence type="ECO:0000313" key="4">
    <source>
        <dbReference type="EMBL" id="PCD03909.1"/>
    </source>
</evidence>
<feature type="domain" description="Coenzyme Q-binding protein COQ10 START" evidence="3">
    <location>
        <begin position="65"/>
        <end position="185"/>
    </location>
</feature>
<protein>
    <submittedName>
        <fullName evidence="4">Cyclase</fullName>
    </submittedName>
</protein>
<dbReference type="PANTHER" id="PTHR33824">
    <property type="entry name" value="POLYKETIDE CYCLASE/DEHYDRASE AND LIPID TRANSPORT SUPERFAMILY PROTEIN"/>
    <property type="match status" value="1"/>
</dbReference>
<dbReference type="InterPro" id="IPR005031">
    <property type="entry name" value="COQ10_START"/>
</dbReference>
<evidence type="ECO:0000256" key="1">
    <source>
        <dbReference type="ARBA" id="ARBA00008918"/>
    </source>
</evidence>
<keyword evidence="5" id="KW-1185">Reference proteome</keyword>
<proteinExistence type="inferred from homology"/>